<evidence type="ECO:0000256" key="4">
    <source>
        <dbReference type="ARBA" id="ARBA00022840"/>
    </source>
</evidence>
<dbReference type="GO" id="GO:0071140">
    <property type="term" value="P:resolution of mitotic recombination intermediates"/>
    <property type="evidence" value="ECO:0007669"/>
    <property type="project" value="TreeGrafter"/>
</dbReference>
<dbReference type="PANTHER" id="PTHR46487">
    <property type="entry name" value="DNA REPAIR PROTEIN XRCC3"/>
    <property type="match status" value="1"/>
</dbReference>
<reference evidence="8" key="1">
    <citation type="submission" date="2015-11" db="EMBL/GenBank/DDBJ databases">
        <title>De novo transcriptome assembly of four potential Pierce s Disease insect vectors from Arizona vineyards.</title>
        <authorList>
            <person name="Tassone E.E."/>
        </authorList>
    </citation>
    <scope>NUCLEOTIDE SEQUENCE</scope>
</reference>
<evidence type="ECO:0000259" key="7">
    <source>
        <dbReference type="PROSITE" id="PS50162"/>
    </source>
</evidence>
<dbReference type="PANTHER" id="PTHR46487:SF1">
    <property type="entry name" value="DNA REPAIR PROTEIN XRCC3"/>
    <property type="match status" value="1"/>
</dbReference>
<comment type="subcellular location">
    <subcellularLocation>
        <location evidence="1">Nucleus</location>
    </subcellularLocation>
</comment>
<dbReference type="InterPro" id="IPR020588">
    <property type="entry name" value="RecA_ATP-bd"/>
</dbReference>
<keyword evidence="2" id="KW-0547">Nucleotide-binding</keyword>
<keyword evidence="5" id="KW-0234">DNA repair</keyword>
<dbReference type="GO" id="GO:0000400">
    <property type="term" value="F:four-way junction DNA binding"/>
    <property type="evidence" value="ECO:0007669"/>
    <property type="project" value="TreeGrafter"/>
</dbReference>
<dbReference type="CDD" id="cd19491">
    <property type="entry name" value="XRCC3"/>
    <property type="match status" value="1"/>
</dbReference>
<evidence type="ECO:0000256" key="3">
    <source>
        <dbReference type="ARBA" id="ARBA00022763"/>
    </source>
</evidence>
<dbReference type="GO" id="GO:0000722">
    <property type="term" value="P:telomere maintenance via recombination"/>
    <property type="evidence" value="ECO:0007669"/>
    <property type="project" value="TreeGrafter"/>
</dbReference>
<protein>
    <recommendedName>
        <fullName evidence="7">RecA family profile 1 domain-containing protein</fullName>
    </recommendedName>
</protein>
<dbReference type="InterPro" id="IPR027417">
    <property type="entry name" value="P-loop_NTPase"/>
</dbReference>
<dbReference type="PIRSF" id="PIRSF005856">
    <property type="entry name" value="Rad51"/>
    <property type="match status" value="1"/>
</dbReference>
<sequence>MEEDAQLDELPPRIREILYRAGLVANKSILETAECDLLNLSSISHADIKRIYSVIAKKAQATEFISGDQLVNSSNRQQRWGVLSTGCSRLDSLLRGGVLTRGITELSGQSGCGKTQLCLQLALTVQLTPTSGGLGAGALFICTEDRFPSVRLNQLLKTSPLAQKFPNIKFGNSIFIEHIGDSADLMRCVSERLPQLMKQQRVGLVVVDSVAGVFRSDYTAAESLQRARDLRAFASQLHLIANTHNIAVVCVNQVSDVRRGEVTQTVPALGLAWANLVTCRLQMFRHNDSRHLQVVFAPHLPRQSCPYTITTAGVVGHPTSM</sequence>
<dbReference type="Pfam" id="PF08423">
    <property type="entry name" value="Rad51"/>
    <property type="match status" value="1"/>
</dbReference>
<dbReference type="AlphaFoldDB" id="A0A1B6KAH6"/>
<gene>
    <name evidence="8" type="ORF">g.15434</name>
</gene>
<proteinExistence type="predicted"/>
<evidence type="ECO:0000256" key="5">
    <source>
        <dbReference type="ARBA" id="ARBA00023204"/>
    </source>
</evidence>
<dbReference type="GO" id="GO:0090656">
    <property type="term" value="P:t-circle formation"/>
    <property type="evidence" value="ECO:0007669"/>
    <property type="project" value="TreeGrafter"/>
</dbReference>
<dbReference type="PROSITE" id="PS50162">
    <property type="entry name" value="RECA_2"/>
    <property type="match status" value="1"/>
</dbReference>
<dbReference type="GO" id="GO:0005524">
    <property type="term" value="F:ATP binding"/>
    <property type="evidence" value="ECO:0007669"/>
    <property type="project" value="UniProtKB-KW"/>
</dbReference>
<dbReference type="Gene3D" id="3.40.50.300">
    <property type="entry name" value="P-loop containing nucleotide triphosphate hydrolases"/>
    <property type="match status" value="1"/>
</dbReference>
<evidence type="ECO:0000256" key="2">
    <source>
        <dbReference type="ARBA" id="ARBA00022741"/>
    </source>
</evidence>
<dbReference type="EMBL" id="GEBQ01031524">
    <property type="protein sequence ID" value="JAT08453.1"/>
    <property type="molecule type" value="Transcribed_RNA"/>
</dbReference>
<accession>A0A1B6KAH6</accession>
<dbReference type="InterPro" id="IPR047348">
    <property type="entry name" value="XRCC3-like_C"/>
</dbReference>
<evidence type="ECO:0000256" key="6">
    <source>
        <dbReference type="ARBA" id="ARBA00023242"/>
    </source>
</evidence>
<keyword evidence="6" id="KW-0539">Nucleus</keyword>
<dbReference type="GO" id="GO:0033065">
    <property type="term" value="C:Rad51C-XRCC3 complex"/>
    <property type="evidence" value="ECO:0007669"/>
    <property type="project" value="TreeGrafter"/>
</dbReference>
<keyword evidence="4" id="KW-0067">ATP-binding</keyword>
<name>A0A1B6KAH6_9HEMI</name>
<dbReference type="GO" id="GO:0140664">
    <property type="term" value="F:ATP-dependent DNA damage sensor activity"/>
    <property type="evidence" value="ECO:0007669"/>
    <property type="project" value="InterPro"/>
</dbReference>
<feature type="domain" description="RecA family profile 1" evidence="7">
    <location>
        <begin position="79"/>
        <end position="254"/>
    </location>
</feature>
<dbReference type="GO" id="GO:0005657">
    <property type="term" value="C:replication fork"/>
    <property type="evidence" value="ECO:0007669"/>
    <property type="project" value="TreeGrafter"/>
</dbReference>
<dbReference type="SUPFAM" id="SSF52540">
    <property type="entry name" value="P-loop containing nucleoside triphosphate hydrolases"/>
    <property type="match status" value="1"/>
</dbReference>
<evidence type="ECO:0000313" key="8">
    <source>
        <dbReference type="EMBL" id="JAT08453.1"/>
    </source>
</evidence>
<evidence type="ECO:0000256" key="1">
    <source>
        <dbReference type="ARBA" id="ARBA00004123"/>
    </source>
</evidence>
<dbReference type="GO" id="GO:0045003">
    <property type="term" value="P:double-strand break repair via synthesis-dependent strand annealing"/>
    <property type="evidence" value="ECO:0007669"/>
    <property type="project" value="TreeGrafter"/>
</dbReference>
<organism evidence="8">
    <name type="scientific">Graphocephala atropunctata</name>
    <dbReference type="NCBI Taxonomy" id="36148"/>
    <lineage>
        <taxon>Eukaryota</taxon>
        <taxon>Metazoa</taxon>
        <taxon>Ecdysozoa</taxon>
        <taxon>Arthropoda</taxon>
        <taxon>Hexapoda</taxon>
        <taxon>Insecta</taxon>
        <taxon>Pterygota</taxon>
        <taxon>Neoptera</taxon>
        <taxon>Paraneoptera</taxon>
        <taxon>Hemiptera</taxon>
        <taxon>Auchenorrhyncha</taxon>
        <taxon>Membracoidea</taxon>
        <taxon>Cicadellidae</taxon>
        <taxon>Cicadellinae</taxon>
        <taxon>Cicadellini</taxon>
        <taxon>Graphocephala</taxon>
    </lineage>
</organism>
<dbReference type="InterPro" id="IPR016467">
    <property type="entry name" value="DNA_recomb/repair_RecA-like"/>
</dbReference>
<keyword evidence="3" id="KW-0227">DNA damage</keyword>
<dbReference type="InterPro" id="IPR013632">
    <property type="entry name" value="Rad51_C"/>
</dbReference>